<reference evidence="2 3" key="1">
    <citation type="journal article" date="2019" name="Int. J. Syst. Evol. Microbiol.">
        <title>The Global Catalogue of Microorganisms (GCM) 10K type strain sequencing project: providing services to taxonomists for standard genome sequencing and annotation.</title>
        <authorList>
            <consortium name="The Broad Institute Genomics Platform"/>
            <consortium name="The Broad Institute Genome Sequencing Center for Infectious Disease"/>
            <person name="Wu L."/>
            <person name="Ma J."/>
        </authorList>
    </citation>
    <scope>NUCLEOTIDE SEQUENCE [LARGE SCALE GENOMIC DNA]</scope>
    <source>
        <strain evidence="2 3">CGMCC 1.12125</strain>
    </source>
</reference>
<keyword evidence="3" id="KW-1185">Reference proteome</keyword>
<keyword evidence="1" id="KW-0472">Membrane</keyword>
<gene>
    <name evidence="2" type="ORF">ACFR9U_13180</name>
</gene>
<dbReference type="Pfam" id="PF25927">
    <property type="entry name" value="DUF7972"/>
    <property type="match status" value="1"/>
</dbReference>
<protein>
    <recommendedName>
        <fullName evidence="4">DUF4239 domain-containing protein</fullName>
    </recommendedName>
</protein>
<keyword evidence="1" id="KW-0812">Transmembrane</keyword>
<keyword evidence="1" id="KW-1133">Transmembrane helix</keyword>
<evidence type="ECO:0000313" key="3">
    <source>
        <dbReference type="Proteomes" id="UP001597119"/>
    </source>
</evidence>
<sequence>MCPHQADARDGPSESSGVTNWLLLAGNRLVIAGGLVLLVFLCLVGVGVTFGTAVFRAHSPVYFLFSSLLTGNLTVLTVVVSINQLVLSRELGEPGELRTRIEETLDYRSTVESVAGTPVSPSSPGKFLRFLHETIAEQGEKLDERATAATDSDLQDRLESLSRSLVRDARRVNRTLDDQQGRIFAVVAATLTTNHADQIHDITEIQRTHADALSETTRTQLERIERTLLQIDVGRKYFKTVYVQKELAYLSRILLYVGVPAIVGSGFVLLLYNAATTANVPSSVLAPAVAGAFALGVTPLALLVAFVLRLAWVAQQTATIVPFTSTTEYRP</sequence>
<dbReference type="Proteomes" id="UP001597119">
    <property type="component" value="Unassembled WGS sequence"/>
</dbReference>
<organism evidence="2 3">
    <name type="scientific">Halorientalis brevis</name>
    <dbReference type="NCBI Taxonomy" id="1126241"/>
    <lineage>
        <taxon>Archaea</taxon>
        <taxon>Methanobacteriati</taxon>
        <taxon>Methanobacteriota</taxon>
        <taxon>Stenosarchaea group</taxon>
        <taxon>Halobacteria</taxon>
        <taxon>Halobacteriales</taxon>
        <taxon>Haloarculaceae</taxon>
        <taxon>Halorientalis</taxon>
    </lineage>
</organism>
<evidence type="ECO:0008006" key="4">
    <source>
        <dbReference type="Google" id="ProtNLM"/>
    </source>
</evidence>
<evidence type="ECO:0000313" key="2">
    <source>
        <dbReference type="EMBL" id="MFD1587935.1"/>
    </source>
</evidence>
<evidence type="ECO:0000256" key="1">
    <source>
        <dbReference type="SAM" id="Phobius"/>
    </source>
</evidence>
<dbReference type="EMBL" id="JBHUDJ010000006">
    <property type="protein sequence ID" value="MFD1587935.1"/>
    <property type="molecule type" value="Genomic_DNA"/>
</dbReference>
<name>A0ABD6CEE9_9EURY</name>
<feature type="transmembrane region" description="Helical" evidence="1">
    <location>
        <begin position="29"/>
        <end position="55"/>
    </location>
</feature>
<comment type="caution">
    <text evidence="2">The sequence shown here is derived from an EMBL/GenBank/DDBJ whole genome shotgun (WGS) entry which is preliminary data.</text>
</comment>
<dbReference type="InterPro" id="IPR058278">
    <property type="entry name" value="DUF7972"/>
</dbReference>
<dbReference type="AlphaFoldDB" id="A0ABD6CEE9"/>
<feature type="transmembrane region" description="Helical" evidence="1">
    <location>
        <begin position="284"/>
        <end position="308"/>
    </location>
</feature>
<dbReference type="RefSeq" id="WP_247380387.1">
    <property type="nucleotide sequence ID" value="NZ_JALLGV010000008.1"/>
</dbReference>
<feature type="transmembrane region" description="Helical" evidence="1">
    <location>
        <begin position="253"/>
        <end position="272"/>
    </location>
</feature>
<accession>A0ABD6CEE9</accession>
<proteinExistence type="predicted"/>
<feature type="transmembrane region" description="Helical" evidence="1">
    <location>
        <begin position="61"/>
        <end position="82"/>
    </location>
</feature>